<organism evidence="3">
    <name type="scientific">Fagus sylvatica</name>
    <name type="common">Beechnut</name>
    <dbReference type="NCBI Taxonomy" id="28930"/>
    <lineage>
        <taxon>Eukaryota</taxon>
        <taxon>Viridiplantae</taxon>
        <taxon>Streptophyta</taxon>
        <taxon>Embryophyta</taxon>
        <taxon>Tracheophyta</taxon>
        <taxon>Spermatophyta</taxon>
        <taxon>Magnoliopsida</taxon>
        <taxon>eudicotyledons</taxon>
        <taxon>Gunneridae</taxon>
        <taxon>Pentapetalae</taxon>
        <taxon>rosids</taxon>
        <taxon>fabids</taxon>
        <taxon>Fagales</taxon>
        <taxon>Fagaceae</taxon>
        <taxon>Fagus</taxon>
    </lineage>
</organism>
<evidence type="ECO:0000313" key="3">
    <source>
        <dbReference type="EMBL" id="SPC74580.1"/>
    </source>
</evidence>
<dbReference type="PANTHER" id="PTHR33116">
    <property type="entry name" value="REVERSE TRANSCRIPTASE ZINC-BINDING DOMAIN-CONTAINING PROTEIN-RELATED-RELATED"/>
    <property type="match status" value="1"/>
</dbReference>
<dbReference type="InterPro" id="IPR043502">
    <property type="entry name" value="DNA/RNA_pol_sf"/>
</dbReference>
<feature type="region of interest" description="Disordered" evidence="1">
    <location>
        <begin position="299"/>
        <end position="328"/>
    </location>
</feature>
<evidence type="ECO:0000259" key="2">
    <source>
        <dbReference type="PROSITE" id="PS50878"/>
    </source>
</evidence>
<dbReference type="CDD" id="cd01650">
    <property type="entry name" value="RT_nLTR_like"/>
    <property type="match status" value="1"/>
</dbReference>
<feature type="compositionally biased region" description="Low complexity" evidence="1">
    <location>
        <begin position="462"/>
        <end position="472"/>
    </location>
</feature>
<feature type="compositionally biased region" description="Acidic residues" evidence="1">
    <location>
        <begin position="473"/>
        <end position="482"/>
    </location>
</feature>
<feature type="compositionally biased region" description="Low complexity" evidence="1">
    <location>
        <begin position="374"/>
        <end position="394"/>
    </location>
</feature>
<evidence type="ECO:0000256" key="1">
    <source>
        <dbReference type="SAM" id="MobiDB-lite"/>
    </source>
</evidence>
<accession>A0A2N9EIX0</accession>
<feature type="domain" description="Reverse transcriptase" evidence="2">
    <location>
        <begin position="980"/>
        <end position="1232"/>
    </location>
</feature>
<feature type="region of interest" description="Disordered" evidence="1">
    <location>
        <begin position="366"/>
        <end position="394"/>
    </location>
</feature>
<dbReference type="SUPFAM" id="SSF56672">
    <property type="entry name" value="DNA/RNA polymerases"/>
    <property type="match status" value="1"/>
</dbReference>
<reference evidence="3" key="1">
    <citation type="submission" date="2018-02" db="EMBL/GenBank/DDBJ databases">
        <authorList>
            <person name="Cohen D.B."/>
            <person name="Kent A.D."/>
        </authorList>
    </citation>
    <scope>NUCLEOTIDE SEQUENCE</scope>
</reference>
<dbReference type="Pfam" id="PF13966">
    <property type="entry name" value="zf-RVT"/>
    <property type="match status" value="1"/>
</dbReference>
<dbReference type="EMBL" id="OIVN01000114">
    <property type="protein sequence ID" value="SPC74580.1"/>
    <property type="molecule type" value="Genomic_DNA"/>
</dbReference>
<dbReference type="PANTHER" id="PTHR33116:SF78">
    <property type="entry name" value="OS12G0587133 PROTEIN"/>
    <property type="match status" value="1"/>
</dbReference>
<name>A0A2N9EIX0_FAGSY</name>
<dbReference type="PROSITE" id="PS50878">
    <property type="entry name" value="RT_POL"/>
    <property type="match status" value="1"/>
</dbReference>
<proteinExistence type="predicted"/>
<gene>
    <name evidence="3" type="ORF">FSB_LOCUS2462</name>
</gene>
<protein>
    <recommendedName>
        <fullName evidence="2">Reverse transcriptase domain-containing protein</fullName>
    </recommendedName>
</protein>
<dbReference type="Pfam" id="PF00078">
    <property type="entry name" value="RVT_1"/>
    <property type="match status" value="1"/>
</dbReference>
<dbReference type="InterPro" id="IPR000477">
    <property type="entry name" value="RT_dom"/>
</dbReference>
<feature type="region of interest" description="Disordered" evidence="1">
    <location>
        <begin position="460"/>
        <end position="482"/>
    </location>
</feature>
<sequence length="1684" mass="190022">MGDNRFFYVESKAFEIVKNKIELSIIERSRNHFSSVTMGFSAALWLCDVLLEVAKMSNDQNLFRSFQEGNKIFVLQKRRNGKGRFVTITALGDTKSKGYVIIPEGRDAGGWNGVRQEISGIMDEQVHGKREGKSHIQRCCNARGYANYIDRYCWTSGRIESTLYPGGTICSGVQARIEYGPVRGNGVATAAASQTVVPEGDDKGVDKGKKSADILGEIPKNTQPSQLLLDKLTLNMDKFGFASSSTDTGLLQLTFQIQIPHGLDGAWGVKQASIVEPPQSPTEQEFNNSKPIIGAVPKTNNPDRNNPHLDFAKPNRPQARVQRPKRVHRPIRKKWSWHPKARSNLASIRPDSSMAGPAVPRLFPKTSSSLIPETSPSLDISTSSLDISNSDPSSSTAVQHTAIIPHPGEVVTRTWGTSSDWVLELRDGRRLSIPVSLLRPHLGEFQVTEPILPTGMGELSVGGEIPGPSSEYSGEEGDDEGDSVWVESEFSTGDGVVACWDGEKDPLEVLPLASVVPQEGVGEPELLMRGEAGKDLPPSEWVMGKYQHFGDFVGASYEGYEKEVLTLLKSIDARRTNSEKGVVVPDINVRSGRKGSRELKGLETKIELVSRRLVRSLWGIHHVDWIFLGSIGAARGILLMWDRMVVEKIDEAVGDYSVSCRFRGVVDQFEWAFSGVYGPQTDRERSLMWDELAGEKPSIQPSRDWEDHFPAIHQKRLPRLLSDHYPIMLECGDFSKGRRPFRFENMWLGADGFVDKVKGWWESYHFEGTPSFILARKLRALKLDLKQWNAEIFGDVLNRRRQAMADLNELDVEAESCPLSTEEAARKFRLVEELEKSFLQEEIRWRQKSQAIWLQEGDKNTKFFHQIANSNRRSSSISSLMINGELSLDKEAISSSITQFYQDLYSEGVSRRPFLDGLEFSMISNEDSDWLGRPFEEEEVLGVIQGFNGDKAPGPDGFSMAFFQACWVIVQSDILAVLRYFQVAGSFEKSLNATFLALIPKKVGAVEVKDYRPISLVSGMYKILAKLLANRLSECLDSRLKQGVPGVLCKLDVEKAYDHVNWGFLLYLLRRCGFSHVWISWIRFCISTVRFSILINGCPSGFFASSRGLRQGDPLSPLLFVIVMEALSRIMDRAIRGGLLTRFMVGSPQNQQVWISHLLFADDTLIFCDADPTQLAHLRSVLLWYEVVSGLRINLGKSEMVPVGEVPHVEDLALILGCKVAPLPMKYLGLPLGAPFKAKSIWNLIIERMEKRLAGWKRLYLSKGGKVTLIKSTLSSLPTYFLSLFPIPAGVAHRLEKIQRDFLWNGMGEETKFHLVSWSKICEPIQHGGLGVKDLQRFNKALLGKWLWRYGTDRAALWRQVVAAKYGSSWGDWCSKEVKEPYGVSLWKSIYQGWPSFSKYLFFLVGDGSRVSFWHDRWCGDSSLKEAYPELFCIALDRNASVADLMSRANGMIHWDVLFTRSVQDWELESVSSFMDLLFSTPVQGEGEDKLSWGKPDSKAFSVKQYYRSLSSPSIRSFPWKSVWKCKVPPRVAFFSWTATLGKILTIDNLRKRGLNLVEWCCLCKESGESPDHLLLHCKIASELWDLVFGLFGVFWVMPRTVFDLFSTWQGPFVNGRNTLVWRAAPHCVIWCLWRERNARHFEDTELSIPDLKIQFFQLLYEWVKGLGRLSINSHAEMLELCIL</sequence>
<dbReference type="InterPro" id="IPR026960">
    <property type="entry name" value="RVT-Znf"/>
</dbReference>